<sequence length="302" mass="32284">MSGAAASPADPPLFKKSRRRGANIRKRPADEAADPADPTAEGDTAPVWGDTAHGPRAAKQARPAKTEADSISATAAPTDAAEVAVEYHYRRAVDASHTEEPAAPPPQAASSDREPAGAGDAYRGRKAYTNRAPGTGSMRAGPVRAPTNVRTTCVVDYQPSVCKDYKETGFCGYGDSCIFLHDRGVYKTGWQLEKEFEEQQQGVQRDNPRLWQTAHSDDGSADEAADGDGLPFACMICRKPFENPVVTRCQHYFCEACALARYRKSPKCFACGAATAGVFKKAKNLAAKEASAARARDGGSRL</sequence>
<gene>
    <name evidence="1" type="primary">CWC24</name>
    <name evidence="1" type="ORF">H4R21_001289</name>
</gene>
<accession>A0ACC1LC95</accession>
<dbReference type="Proteomes" id="UP001140087">
    <property type="component" value="Unassembled WGS sequence"/>
</dbReference>
<comment type="caution">
    <text evidence="1">The sequence shown here is derived from an EMBL/GenBank/DDBJ whole genome shotgun (WGS) entry which is preliminary data.</text>
</comment>
<proteinExistence type="predicted"/>
<keyword evidence="1" id="KW-0012">Acyltransferase</keyword>
<evidence type="ECO:0000313" key="1">
    <source>
        <dbReference type="EMBL" id="KAJ2805348.1"/>
    </source>
</evidence>
<protein>
    <submittedName>
        <fullName evidence="1">RNA-splicing factor</fullName>
        <ecNumber evidence="1">2.3.1.258</ecNumber>
    </submittedName>
</protein>
<organism evidence="1 2">
    <name type="scientific">Coemansia helicoidea</name>
    <dbReference type="NCBI Taxonomy" id="1286919"/>
    <lineage>
        <taxon>Eukaryota</taxon>
        <taxon>Fungi</taxon>
        <taxon>Fungi incertae sedis</taxon>
        <taxon>Zoopagomycota</taxon>
        <taxon>Kickxellomycotina</taxon>
        <taxon>Kickxellomycetes</taxon>
        <taxon>Kickxellales</taxon>
        <taxon>Kickxellaceae</taxon>
        <taxon>Coemansia</taxon>
    </lineage>
</organism>
<dbReference type="EC" id="2.3.1.258" evidence="1"/>
<evidence type="ECO:0000313" key="2">
    <source>
        <dbReference type="Proteomes" id="UP001140087"/>
    </source>
</evidence>
<reference evidence="1" key="1">
    <citation type="submission" date="2022-07" db="EMBL/GenBank/DDBJ databases">
        <title>Phylogenomic reconstructions and comparative analyses of Kickxellomycotina fungi.</title>
        <authorList>
            <person name="Reynolds N.K."/>
            <person name="Stajich J.E."/>
            <person name="Barry K."/>
            <person name="Grigoriev I.V."/>
            <person name="Crous P."/>
            <person name="Smith M.E."/>
        </authorList>
    </citation>
    <scope>NUCLEOTIDE SEQUENCE</scope>
    <source>
        <strain evidence="1">BCRC 34780</strain>
    </source>
</reference>
<keyword evidence="1" id="KW-0808">Transferase</keyword>
<name>A0ACC1LC95_9FUNG</name>
<keyword evidence="2" id="KW-1185">Reference proteome</keyword>
<dbReference type="EMBL" id="JANBUN010000253">
    <property type="protein sequence ID" value="KAJ2805348.1"/>
    <property type="molecule type" value="Genomic_DNA"/>
</dbReference>